<dbReference type="SUPFAM" id="SSF49265">
    <property type="entry name" value="Fibronectin type III"/>
    <property type="match status" value="1"/>
</dbReference>
<dbReference type="WBParaSite" id="GPUH_0000164401-mRNA-1">
    <property type="protein sequence ID" value="GPUH_0000164401-mRNA-1"/>
    <property type="gene ID" value="GPUH_0000164401"/>
</dbReference>
<dbReference type="OrthoDB" id="10253954at2759"/>
<organism evidence="5">
    <name type="scientific">Gongylonema pulchrum</name>
    <dbReference type="NCBI Taxonomy" id="637853"/>
    <lineage>
        <taxon>Eukaryota</taxon>
        <taxon>Metazoa</taxon>
        <taxon>Ecdysozoa</taxon>
        <taxon>Nematoda</taxon>
        <taxon>Chromadorea</taxon>
        <taxon>Rhabditida</taxon>
        <taxon>Spirurina</taxon>
        <taxon>Spiruromorpha</taxon>
        <taxon>Spiruroidea</taxon>
        <taxon>Gongylonematidae</taxon>
        <taxon>Gongylonema</taxon>
    </lineage>
</organism>
<evidence type="ECO:0000313" key="3">
    <source>
        <dbReference type="EMBL" id="VDK30598.1"/>
    </source>
</evidence>
<evidence type="ECO:0000259" key="2">
    <source>
        <dbReference type="PROSITE" id="PS50835"/>
    </source>
</evidence>
<dbReference type="AlphaFoldDB" id="A0A183CYU9"/>
<dbReference type="InterPro" id="IPR007110">
    <property type="entry name" value="Ig-like_dom"/>
</dbReference>
<dbReference type="Proteomes" id="UP000271098">
    <property type="component" value="Unassembled WGS sequence"/>
</dbReference>
<dbReference type="Gene3D" id="2.60.40.10">
    <property type="entry name" value="Immunoglobulins"/>
    <property type="match status" value="3"/>
</dbReference>
<protein>
    <submittedName>
        <fullName evidence="5">Ig-like domain-containing protein</fullName>
    </submittedName>
</protein>
<dbReference type="PROSITE" id="PS50835">
    <property type="entry name" value="IG_LIKE"/>
    <property type="match status" value="1"/>
</dbReference>
<feature type="transmembrane region" description="Helical" evidence="1">
    <location>
        <begin position="260"/>
        <end position="281"/>
    </location>
</feature>
<evidence type="ECO:0000256" key="1">
    <source>
        <dbReference type="SAM" id="Phobius"/>
    </source>
</evidence>
<keyword evidence="1" id="KW-1133">Transmembrane helix</keyword>
<sequence length="285" mass="31471">SYTVYFAPVERLTSDDTYKQWDKAIVRTTNISASVRLDKDTYNILPNRQYRVRVSATNDLSEGPASPSVIVNTGKTPPVIWLEPADNPATVPPRGSISVRCAASGIPEPSIIWIIGTNASDVIRGPILQLTDLRKDETATCKAENRAGQVQEVLQILVAGPGTPPNEIVALPLDNQQANVEWTTPDSPNGKITEYVIHYGEIPNGLYCRDLNDSCFPLEKISRAKRPYMIPRSTGRRNLKRKATVRYHSTEPVTPIPPNFSLSTLFLFVLFVFVISAVGAMHSII</sequence>
<dbReference type="InterPro" id="IPR036116">
    <property type="entry name" value="FN3_sf"/>
</dbReference>
<proteinExistence type="predicted"/>
<dbReference type="InterPro" id="IPR013783">
    <property type="entry name" value="Ig-like_fold"/>
</dbReference>
<dbReference type="InterPro" id="IPR003961">
    <property type="entry name" value="FN3_dom"/>
</dbReference>
<dbReference type="InterPro" id="IPR036179">
    <property type="entry name" value="Ig-like_dom_sf"/>
</dbReference>
<evidence type="ECO:0000313" key="4">
    <source>
        <dbReference type="Proteomes" id="UP000271098"/>
    </source>
</evidence>
<evidence type="ECO:0000313" key="5">
    <source>
        <dbReference type="WBParaSite" id="GPUH_0000164401-mRNA-1"/>
    </source>
</evidence>
<reference evidence="5" key="1">
    <citation type="submission" date="2016-06" db="UniProtKB">
        <authorList>
            <consortium name="WormBaseParasite"/>
        </authorList>
    </citation>
    <scope>IDENTIFICATION</scope>
</reference>
<keyword evidence="1" id="KW-0812">Transmembrane</keyword>
<dbReference type="EMBL" id="UYRT01002089">
    <property type="protein sequence ID" value="VDK30598.1"/>
    <property type="molecule type" value="Genomic_DNA"/>
</dbReference>
<name>A0A183CYU9_9BILA</name>
<keyword evidence="4" id="KW-1185">Reference proteome</keyword>
<dbReference type="CDD" id="cd00063">
    <property type="entry name" value="FN3"/>
    <property type="match status" value="2"/>
</dbReference>
<keyword evidence="1" id="KW-0472">Membrane</keyword>
<accession>A0A183CYU9</accession>
<reference evidence="3 4" key="2">
    <citation type="submission" date="2018-11" db="EMBL/GenBank/DDBJ databases">
        <authorList>
            <consortium name="Pathogen Informatics"/>
        </authorList>
    </citation>
    <scope>NUCLEOTIDE SEQUENCE [LARGE SCALE GENOMIC DNA]</scope>
</reference>
<feature type="domain" description="Ig-like" evidence="2">
    <location>
        <begin position="77"/>
        <end position="155"/>
    </location>
</feature>
<dbReference type="SUPFAM" id="SSF48726">
    <property type="entry name" value="Immunoglobulin"/>
    <property type="match status" value="1"/>
</dbReference>
<gene>
    <name evidence="3" type="ORF">GPUH_LOCUS1640</name>
</gene>